<protein>
    <submittedName>
        <fullName evidence="1">Uncharacterized protein</fullName>
    </submittedName>
</protein>
<gene>
    <name evidence="1" type="ORF">H1164_08885</name>
</gene>
<dbReference type="Proteomes" id="UP000530514">
    <property type="component" value="Unassembled WGS sequence"/>
</dbReference>
<dbReference type="InterPro" id="IPR032721">
    <property type="entry name" value="Toxin-deaminase"/>
</dbReference>
<dbReference type="OrthoDB" id="3010054at2"/>
<sequence length="480" mass="52349">MFTAVIIVGVVLCFIAPPLGASVLGGAITSFGISVLLNGGKIDQSTFLEGGIGGVLGLCGMGFSAALERGLGWLGVKMLPYLSRFKTAGALMEKGSRWISRFPKAMQKLFSRKIVIGAGEGAGTTIVDDWLHGRKFSFKRVLAGALTGGLLVGGYHLMEPVIQPAVQMVKASVQKQTGPVLAKLEKYLARSADPCFGYQPMPKYFAAAEGPLHCFRPGSGPKDVISYSDQLDPHGWASPTQKITPELLAKQTQGLSTEAEKSRKKLIEEIIELVGTENKDKATKQLTAKGYSKNKANSIVKFRDSLLDGGKNFATAKVEIAGISEHELKAYSGKNIPIFEEGWVKEVPRDKFKFDYVKAKEGQEEVYPMDYQPDENENIGHGRQYDSEPKILEYISSKLGNSPGKEGDRLILFTERRTCPGCQGKNRKLIKADNQVGEYDGSIDQFSKLHPKIEVIVYDGEGRRLILKGGKVVTPKKQEG</sequence>
<name>A0A7W1XAB4_9BACL</name>
<dbReference type="Pfam" id="PF14424">
    <property type="entry name" value="Toxin-deaminase"/>
    <property type="match status" value="1"/>
</dbReference>
<dbReference type="EMBL" id="JACEIP010000011">
    <property type="protein sequence ID" value="MBA4543017.1"/>
    <property type="molecule type" value="Genomic_DNA"/>
</dbReference>
<keyword evidence="2" id="KW-1185">Reference proteome</keyword>
<dbReference type="RefSeq" id="WP_033099823.1">
    <property type="nucleotide sequence ID" value="NZ_JACEIP010000011.1"/>
</dbReference>
<dbReference type="AlphaFoldDB" id="A0A7W1XAB4"/>
<organism evidence="1 2">
    <name type="scientific">Thermoactinomyces daqus</name>
    <dbReference type="NCBI Taxonomy" id="1329516"/>
    <lineage>
        <taxon>Bacteria</taxon>
        <taxon>Bacillati</taxon>
        <taxon>Bacillota</taxon>
        <taxon>Bacilli</taxon>
        <taxon>Bacillales</taxon>
        <taxon>Thermoactinomycetaceae</taxon>
        <taxon>Thermoactinomyces</taxon>
    </lineage>
</organism>
<comment type="caution">
    <text evidence="1">The sequence shown here is derived from an EMBL/GenBank/DDBJ whole genome shotgun (WGS) entry which is preliminary data.</text>
</comment>
<accession>A0A7W1XAB4</accession>
<proteinExistence type="predicted"/>
<evidence type="ECO:0000313" key="2">
    <source>
        <dbReference type="Proteomes" id="UP000530514"/>
    </source>
</evidence>
<evidence type="ECO:0000313" key="1">
    <source>
        <dbReference type="EMBL" id="MBA4543017.1"/>
    </source>
</evidence>
<reference evidence="1 2" key="1">
    <citation type="submission" date="2020-07" db="EMBL/GenBank/DDBJ databases">
        <authorList>
            <person name="Feng H."/>
        </authorList>
    </citation>
    <scope>NUCLEOTIDE SEQUENCE [LARGE SCALE GENOMIC DNA]</scope>
    <source>
        <strain evidence="2">s-11</strain>
    </source>
</reference>